<comment type="caution">
    <text evidence="3">The sequence shown here is derived from an EMBL/GenBank/DDBJ whole genome shotgun (WGS) entry which is preliminary data.</text>
</comment>
<dbReference type="PANTHER" id="PTHR45266:SF3">
    <property type="entry name" value="OXALOACETATE DECARBOXYLASE ALPHA CHAIN"/>
    <property type="match status" value="1"/>
</dbReference>
<proteinExistence type="predicted"/>
<evidence type="ECO:0000256" key="1">
    <source>
        <dbReference type="ARBA" id="ARBA00023267"/>
    </source>
</evidence>
<sequence>MYKVKVNNQHDFELGIKNGTVSYRGEELKIDYQSVDKSNAHLIYRNKSYRVEIIDHNVAEKVVVLKINSKEYKVELKDQYDELLHQLGLDKKLSSHIKDLKAPMPGLVLKLLTNEGDQVSKGDTLIILEAMKMENIIKSPVDGVIKAIKIKTGDKLEKDQVMVSFV</sequence>
<dbReference type="InterPro" id="IPR050709">
    <property type="entry name" value="Biotin_Carboxyl_Carrier/Decarb"/>
</dbReference>
<dbReference type="CDD" id="cd06850">
    <property type="entry name" value="biotinyl_domain"/>
    <property type="match status" value="1"/>
</dbReference>
<dbReference type="InterPro" id="IPR011053">
    <property type="entry name" value="Single_hybrid_motif"/>
</dbReference>
<dbReference type="SUPFAM" id="SSF51230">
    <property type="entry name" value="Single hybrid motif"/>
    <property type="match status" value="1"/>
</dbReference>
<evidence type="ECO:0000313" key="3">
    <source>
        <dbReference type="EMBL" id="MFD2161890.1"/>
    </source>
</evidence>
<gene>
    <name evidence="3" type="ORF">ACFSJU_05755</name>
</gene>
<dbReference type="PROSITE" id="PS50968">
    <property type="entry name" value="BIOTINYL_LIPOYL"/>
    <property type="match status" value="1"/>
</dbReference>
<dbReference type="PROSITE" id="PS00188">
    <property type="entry name" value="BIOTIN"/>
    <property type="match status" value="1"/>
</dbReference>
<evidence type="ECO:0000259" key="2">
    <source>
        <dbReference type="PROSITE" id="PS50968"/>
    </source>
</evidence>
<dbReference type="InterPro" id="IPR001882">
    <property type="entry name" value="Biotin_BS"/>
</dbReference>
<reference evidence="4" key="1">
    <citation type="journal article" date="2019" name="Int. J. Syst. Evol. Microbiol.">
        <title>The Global Catalogue of Microorganisms (GCM) 10K type strain sequencing project: providing services to taxonomists for standard genome sequencing and annotation.</title>
        <authorList>
            <consortium name="The Broad Institute Genomics Platform"/>
            <consortium name="The Broad Institute Genome Sequencing Center for Infectious Disease"/>
            <person name="Wu L."/>
            <person name="Ma J."/>
        </authorList>
    </citation>
    <scope>NUCLEOTIDE SEQUENCE [LARGE SCALE GENOMIC DNA]</scope>
    <source>
        <strain evidence="4">KCTC 42217</strain>
    </source>
</reference>
<organism evidence="3 4">
    <name type="scientific">Paradesertivirga mongoliensis</name>
    <dbReference type="NCBI Taxonomy" id="2100740"/>
    <lineage>
        <taxon>Bacteria</taxon>
        <taxon>Pseudomonadati</taxon>
        <taxon>Bacteroidota</taxon>
        <taxon>Sphingobacteriia</taxon>
        <taxon>Sphingobacteriales</taxon>
        <taxon>Sphingobacteriaceae</taxon>
        <taxon>Paradesertivirga</taxon>
    </lineage>
</organism>
<evidence type="ECO:0000313" key="4">
    <source>
        <dbReference type="Proteomes" id="UP001597387"/>
    </source>
</evidence>
<accession>A0ABW4ZJG2</accession>
<keyword evidence="4" id="KW-1185">Reference proteome</keyword>
<keyword evidence="1" id="KW-0092">Biotin</keyword>
<dbReference type="PANTHER" id="PTHR45266">
    <property type="entry name" value="OXALOACETATE DECARBOXYLASE ALPHA CHAIN"/>
    <property type="match status" value="1"/>
</dbReference>
<protein>
    <submittedName>
        <fullName evidence="3">Acetyl-CoA carboxylase biotin carboxyl carrier protein subunit</fullName>
    </submittedName>
</protein>
<name>A0ABW4ZJG2_9SPHI</name>
<dbReference type="Pfam" id="PF00364">
    <property type="entry name" value="Biotin_lipoyl"/>
    <property type="match status" value="1"/>
</dbReference>
<feature type="domain" description="Lipoyl-binding" evidence="2">
    <location>
        <begin position="97"/>
        <end position="166"/>
    </location>
</feature>
<dbReference type="Proteomes" id="UP001597387">
    <property type="component" value="Unassembled WGS sequence"/>
</dbReference>
<dbReference type="RefSeq" id="WP_255898358.1">
    <property type="nucleotide sequence ID" value="NZ_JAFMZO010000001.1"/>
</dbReference>
<dbReference type="EMBL" id="JBHUHZ010000001">
    <property type="protein sequence ID" value="MFD2161890.1"/>
    <property type="molecule type" value="Genomic_DNA"/>
</dbReference>
<dbReference type="InterPro" id="IPR000089">
    <property type="entry name" value="Biotin_lipoyl"/>
</dbReference>
<dbReference type="Gene3D" id="2.40.50.100">
    <property type="match status" value="1"/>
</dbReference>